<evidence type="ECO:0000256" key="2">
    <source>
        <dbReference type="ARBA" id="ARBA00008814"/>
    </source>
</evidence>
<dbReference type="Proteomes" id="UP000230886">
    <property type="component" value="Unassembled WGS sequence"/>
</dbReference>
<dbReference type="RefSeq" id="WP_054827505.1">
    <property type="nucleotide sequence ID" value="NZ_CP054207.1"/>
</dbReference>
<dbReference type="GO" id="GO:0030288">
    <property type="term" value="C:outer membrane-bounded periplasmic space"/>
    <property type="evidence" value="ECO:0007669"/>
    <property type="project" value="TreeGrafter"/>
</dbReference>
<sequence>MTLVLDAQVTDTEWAQIVDRISRRRFFGGAAGVAAALALSACGSSDGESDSASDTLPYTWAEFSGDVPRDPKRVVVLDGRVDLEFAMMMDYPIVGSGNFWFPDAKAGFQFPGRTIEDASFVNVAGDFSTNFEALLALEPDLIVITAIGYTSDWYGTERLSSIAPLLVVGDDVEPIAGHPVDWRGALMAQASQLDRVTIAEASIAEYDDKLARLRPMLQEKLGGKKIVFGVQTPTGFLVHQRNLRISVALDAGLDVLFRDDDNAENSFELSFEQLDTLAPADVIIAQARDQEALDAIKSQPTWQRLPAVQAGNVLTSDARYNQGFALTAAIFLDVLEEAAGRITAGQ</sequence>
<evidence type="ECO:0000256" key="4">
    <source>
        <dbReference type="ARBA" id="ARBA00022729"/>
    </source>
</evidence>
<organism evidence="6 7">
    <name type="scientific">Rhodococcus qingshengii</name>
    <dbReference type="NCBI Taxonomy" id="334542"/>
    <lineage>
        <taxon>Bacteria</taxon>
        <taxon>Bacillati</taxon>
        <taxon>Actinomycetota</taxon>
        <taxon>Actinomycetes</taxon>
        <taxon>Mycobacteriales</taxon>
        <taxon>Nocardiaceae</taxon>
        <taxon>Rhodococcus</taxon>
        <taxon>Rhodococcus erythropolis group</taxon>
    </lineage>
</organism>
<evidence type="ECO:0000256" key="3">
    <source>
        <dbReference type="ARBA" id="ARBA00022448"/>
    </source>
</evidence>
<comment type="subcellular location">
    <subcellularLocation>
        <location evidence="1">Cell envelope</location>
    </subcellularLocation>
</comment>
<dbReference type="InterPro" id="IPR006311">
    <property type="entry name" value="TAT_signal"/>
</dbReference>
<evidence type="ECO:0000313" key="6">
    <source>
        <dbReference type="EMBL" id="PCK25558.1"/>
    </source>
</evidence>
<dbReference type="Gene3D" id="3.40.50.1980">
    <property type="entry name" value="Nitrogenase molybdenum iron protein domain"/>
    <property type="match status" value="2"/>
</dbReference>
<dbReference type="EMBL" id="NOVD01000015">
    <property type="protein sequence ID" value="PCK25558.1"/>
    <property type="molecule type" value="Genomic_DNA"/>
</dbReference>
<gene>
    <name evidence="6" type="ORF">CHR55_19830</name>
</gene>
<comment type="caution">
    <text evidence="6">The sequence shown here is derived from an EMBL/GenBank/DDBJ whole genome shotgun (WGS) entry which is preliminary data.</text>
</comment>
<dbReference type="PANTHER" id="PTHR30532:SF1">
    <property type="entry name" value="IRON(3+)-HYDROXAMATE-BINDING PROTEIN FHUD"/>
    <property type="match status" value="1"/>
</dbReference>
<dbReference type="AlphaFoldDB" id="A0A2A5J7H2"/>
<keyword evidence="4" id="KW-0732">Signal</keyword>
<dbReference type="PROSITE" id="PS51318">
    <property type="entry name" value="TAT"/>
    <property type="match status" value="1"/>
</dbReference>
<reference evidence="6 7" key="1">
    <citation type="submission" date="2017-07" db="EMBL/GenBank/DDBJ databases">
        <title>Draft sequence of Rhodococcus enclensis 23b-28.</title>
        <authorList>
            <person name="Besaury L."/>
            <person name="Sancelme M."/>
            <person name="Amato P."/>
            <person name="Lallement A."/>
            <person name="Delort A.-M."/>
        </authorList>
    </citation>
    <scope>NUCLEOTIDE SEQUENCE [LARGE SCALE GENOMIC DNA]</scope>
    <source>
        <strain evidence="6 7">23b-28</strain>
    </source>
</reference>
<accession>A0A2A5J7H2</accession>
<dbReference type="GO" id="GO:1901678">
    <property type="term" value="P:iron coordination entity transport"/>
    <property type="evidence" value="ECO:0007669"/>
    <property type="project" value="UniProtKB-ARBA"/>
</dbReference>
<comment type="similarity">
    <text evidence="2">Belongs to the bacterial solute-binding protein 8 family.</text>
</comment>
<dbReference type="InterPro" id="IPR002491">
    <property type="entry name" value="ABC_transptr_periplasmic_BD"/>
</dbReference>
<protein>
    <submittedName>
        <fullName evidence="6">ABC transporter substrate-binding protein</fullName>
    </submittedName>
</protein>
<proteinExistence type="inferred from homology"/>
<evidence type="ECO:0000259" key="5">
    <source>
        <dbReference type="PROSITE" id="PS50983"/>
    </source>
</evidence>
<keyword evidence="3" id="KW-0813">Transport</keyword>
<dbReference type="PROSITE" id="PS50983">
    <property type="entry name" value="FE_B12_PBP"/>
    <property type="match status" value="1"/>
</dbReference>
<name>A0A2A5J7H2_RHOSG</name>
<dbReference type="SUPFAM" id="SSF53807">
    <property type="entry name" value="Helical backbone' metal receptor"/>
    <property type="match status" value="1"/>
</dbReference>
<evidence type="ECO:0000256" key="1">
    <source>
        <dbReference type="ARBA" id="ARBA00004196"/>
    </source>
</evidence>
<dbReference type="PANTHER" id="PTHR30532">
    <property type="entry name" value="IRON III DICITRATE-BINDING PERIPLASMIC PROTEIN"/>
    <property type="match status" value="1"/>
</dbReference>
<dbReference type="Pfam" id="PF01497">
    <property type="entry name" value="Peripla_BP_2"/>
    <property type="match status" value="1"/>
</dbReference>
<evidence type="ECO:0000313" key="7">
    <source>
        <dbReference type="Proteomes" id="UP000230886"/>
    </source>
</evidence>
<dbReference type="InterPro" id="IPR051313">
    <property type="entry name" value="Bact_iron-sidero_bind"/>
</dbReference>
<feature type="domain" description="Fe/B12 periplasmic-binding" evidence="5">
    <location>
        <begin position="72"/>
        <end position="346"/>
    </location>
</feature>